<dbReference type="EMBL" id="AP018929">
    <property type="protein sequence ID" value="BBG23372.1"/>
    <property type="molecule type" value="Genomic_DNA"/>
</dbReference>
<proteinExistence type="predicted"/>
<gene>
    <name evidence="1" type="ORF">IC006_0656</name>
    <name evidence="2" type="ORF">IC007_0630</name>
</gene>
<reference evidence="2 3" key="2">
    <citation type="journal article" date="2020" name="Int. J. Syst. Evol. Microbiol.">
        <title>Sulfuracidifex tepidarius gen. nov., sp. nov. and transfer of Sulfolobus metallicus Huber and Stetter 1992 to the genus Sulfuracidifex as Sulfuracidifex metallicus comb. nov.</title>
        <authorList>
            <person name="Itoh T."/>
            <person name="Miura T."/>
            <person name="Sakai H.D."/>
            <person name="Kato S."/>
            <person name="Ohkuma M."/>
            <person name="Takashina T."/>
        </authorList>
    </citation>
    <scope>NUCLEOTIDE SEQUENCE</scope>
    <source>
        <strain evidence="1 3">IC-006</strain>
        <strain evidence="2">IC-007</strain>
    </source>
</reference>
<dbReference type="KEGG" id="step:IC006_0656"/>
<evidence type="ECO:0000313" key="1">
    <source>
        <dbReference type="EMBL" id="BBG23372.1"/>
    </source>
</evidence>
<evidence type="ECO:0000313" key="2">
    <source>
        <dbReference type="EMBL" id="BBG26125.1"/>
    </source>
</evidence>
<accession>A0A510E0W2</accession>
<sequence length="36" mass="4110">MSGEKANELLKNSEFISALADKVYDRLKDEIVIKKL</sequence>
<reference evidence="4" key="1">
    <citation type="submission" date="2018-09" db="EMBL/GenBank/DDBJ databases">
        <title>Complete Genome Sequencing of Sulfolobus sp. JCM 16834.</title>
        <authorList>
            <person name="Kato S."/>
            <person name="Itoh T."/>
            <person name="Ohkuma M."/>
        </authorList>
    </citation>
    <scope>NUCLEOTIDE SEQUENCE [LARGE SCALE GENOMIC DNA]</scope>
    <source>
        <strain evidence="4">IC-007</strain>
    </source>
</reference>
<accession>A0A510DT69</accession>
<name>A0A510E0W2_9CREN</name>
<dbReference type="Proteomes" id="UP000322983">
    <property type="component" value="Chromosome"/>
</dbReference>
<evidence type="ECO:0000313" key="3">
    <source>
        <dbReference type="Proteomes" id="UP000322983"/>
    </source>
</evidence>
<dbReference type="Proteomes" id="UP000325030">
    <property type="component" value="Chromosome"/>
</dbReference>
<dbReference type="AlphaFoldDB" id="A0A510E0W2"/>
<evidence type="ECO:0000313" key="4">
    <source>
        <dbReference type="Proteomes" id="UP000325030"/>
    </source>
</evidence>
<protein>
    <submittedName>
        <fullName evidence="2">Uncharacterized protein</fullName>
    </submittedName>
</protein>
<keyword evidence="3" id="KW-1185">Reference proteome</keyword>
<organism evidence="2 4">
    <name type="scientific">Sulfuracidifex tepidarius</name>
    <dbReference type="NCBI Taxonomy" id="1294262"/>
    <lineage>
        <taxon>Archaea</taxon>
        <taxon>Thermoproteota</taxon>
        <taxon>Thermoprotei</taxon>
        <taxon>Sulfolobales</taxon>
        <taxon>Sulfolobaceae</taxon>
        <taxon>Sulfuracidifex</taxon>
    </lineage>
</organism>
<dbReference type="EMBL" id="AP018930">
    <property type="protein sequence ID" value="BBG26125.1"/>
    <property type="molecule type" value="Genomic_DNA"/>
</dbReference>